<dbReference type="Proteomes" id="UP000800096">
    <property type="component" value="Unassembled WGS sequence"/>
</dbReference>
<gene>
    <name evidence="2" type="ORF">BDU57DRAFT_525351</name>
</gene>
<dbReference type="AlphaFoldDB" id="A0A6A5R069"/>
<dbReference type="OrthoDB" id="3689315at2759"/>
<organism evidence="2 3">
    <name type="scientific">Ampelomyces quisqualis</name>
    <name type="common">Powdery mildew agent</name>
    <dbReference type="NCBI Taxonomy" id="50730"/>
    <lineage>
        <taxon>Eukaryota</taxon>
        <taxon>Fungi</taxon>
        <taxon>Dikarya</taxon>
        <taxon>Ascomycota</taxon>
        <taxon>Pezizomycotina</taxon>
        <taxon>Dothideomycetes</taxon>
        <taxon>Pleosporomycetidae</taxon>
        <taxon>Pleosporales</taxon>
        <taxon>Pleosporineae</taxon>
        <taxon>Phaeosphaeriaceae</taxon>
        <taxon>Ampelomyces</taxon>
    </lineage>
</organism>
<evidence type="ECO:0000313" key="3">
    <source>
        <dbReference type="Proteomes" id="UP000800096"/>
    </source>
</evidence>
<keyword evidence="3" id="KW-1185">Reference proteome</keyword>
<feature type="region of interest" description="Disordered" evidence="1">
    <location>
        <begin position="189"/>
        <end position="216"/>
    </location>
</feature>
<evidence type="ECO:0000256" key="1">
    <source>
        <dbReference type="SAM" id="MobiDB-lite"/>
    </source>
</evidence>
<name>A0A6A5R069_AMPQU</name>
<protein>
    <submittedName>
        <fullName evidence="2">Uncharacterized protein</fullName>
    </submittedName>
</protein>
<sequence length="245" mass="24692">MRSSTYIALFAGSAAAQSSAAVFNMYPFDMETLTQIGADATATTYKFDCPATSAGISVIPSAYRPSPDATITPAPAPRGRLARQAVTSSMTSDSEDYGLCEPFTIKQGPSTYEYHLTDPLPGAWTVDINCKFQGAITAADLDCTASMEGYVPPASLRGKSTSLLPKDEIETMGFIQQYAIVTSSGAGSASATPTGSQSGSAKPSGSGSGAAAASPSTGFAPVGPLPSGVMALVGGAAGVFAALAL</sequence>
<dbReference type="EMBL" id="ML979132">
    <property type="protein sequence ID" value="KAF1920216.1"/>
    <property type="molecule type" value="Genomic_DNA"/>
</dbReference>
<evidence type="ECO:0000313" key="2">
    <source>
        <dbReference type="EMBL" id="KAF1920216.1"/>
    </source>
</evidence>
<accession>A0A6A5R069</accession>
<proteinExistence type="predicted"/>
<reference evidence="2" key="1">
    <citation type="journal article" date="2020" name="Stud. Mycol.">
        <title>101 Dothideomycetes genomes: a test case for predicting lifestyles and emergence of pathogens.</title>
        <authorList>
            <person name="Haridas S."/>
            <person name="Albert R."/>
            <person name="Binder M."/>
            <person name="Bloem J."/>
            <person name="Labutti K."/>
            <person name="Salamov A."/>
            <person name="Andreopoulos B."/>
            <person name="Baker S."/>
            <person name="Barry K."/>
            <person name="Bills G."/>
            <person name="Bluhm B."/>
            <person name="Cannon C."/>
            <person name="Castanera R."/>
            <person name="Culley D."/>
            <person name="Daum C."/>
            <person name="Ezra D."/>
            <person name="Gonzalez J."/>
            <person name="Henrissat B."/>
            <person name="Kuo A."/>
            <person name="Liang C."/>
            <person name="Lipzen A."/>
            <person name="Lutzoni F."/>
            <person name="Magnuson J."/>
            <person name="Mondo S."/>
            <person name="Nolan M."/>
            <person name="Ohm R."/>
            <person name="Pangilinan J."/>
            <person name="Park H.-J."/>
            <person name="Ramirez L."/>
            <person name="Alfaro M."/>
            <person name="Sun H."/>
            <person name="Tritt A."/>
            <person name="Yoshinaga Y."/>
            <person name="Zwiers L.-H."/>
            <person name="Turgeon B."/>
            <person name="Goodwin S."/>
            <person name="Spatafora J."/>
            <person name="Crous P."/>
            <person name="Grigoriev I."/>
        </authorList>
    </citation>
    <scope>NUCLEOTIDE SEQUENCE</scope>
    <source>
        <strain evidence="2">HMLAC05119</strain>
    </source>
</reference>